<dbReference type="Gene3D" id="3.30.1380.20">
    <property type="entry name" value="Trafficking protein particle complex subunit 3"/>
    <property type="match status" value="1"/>
</dbReference>
<evidence type="ECO:0008006" key="3">
    <source>
        <dbReference type="Google" id="ProtNLM"/>
    </source>
</evidence>
<dbReference type="STRING" id="1801992.A2Y98_01155"/>
<evidence type="ECO:0000313" key="2">
    <source>
        <dbReference type="Proteomes" id="UP000179099"/>
    </source>
</evidence>
<name>A0A1G2F620_9BACT</name>
<gene>
    <name evidence="1" type="ORF">A2Y98_01155</name>
</gene>
<evidence type="ECO:0000313" key="1">
    <source>
        <dbReference type="EMBL" id="OGZ33525.1"/>
    </source>
</evidence>
<dbReference type="EMBL" id="MHMW01000028">
    <property type="protein sequence ID" value="OGZ33525.1"/>
    <property type="molecule type" value="Genomic_DNA"/>
</dbReference>
<reference evidence="1 2" key="1">
    <citation type="journal article" date="2016" name="Nat. Commun.">
        <title>Thousands of microbial genomes shed light on interconnected biogeochemical processes in an aquifer system.</title>
        <authorList>
            <person name="Anantharaman K."/>
            <person name="Brown C.T."/>
            <person name="Hug L.A."/>
            <person name="Sharon I."/>
            <person name="Castelle C.J."/>
            <person name="Probst A.J."/>
            <person name="Thomas B.C."/>
            <person name="Singh A."/>
            <person name="Wilkins M.J."/>
            <person name="Karaoz U."/>
            <person name="Brodie E.L."/>
            <person name="Williams K.H."/>
            <person name="Hubbard S.S."/>
            <person name="Banfield J.F."/>
        </authorList>
    </citation>
    <scope>NUCLEOTIDE SEQUENCE [LARGE SCALE GENOMIC DNA]</scope>
</reference>
<protein>
    <recommendedName>
        <fullName evidence="3">4-vinyl reductase 4VR domain-containing protein</fullName>
    </recommendedName>
</protein>
<sequence>MKNSDFKETIERLRKLDARTRGDLLDVADDYLKKTGKAELLEKIVAKTADYGYSLTFKEIHAMRWYPVAMEIALFFSMIEILGWEEKDIKEFGKSFVKISFIERILAKYFIAVEKTYQQAPVIWRRHMDSGELETHEFNKAKKYCVLRLKGLDLHPLYCIFLAGMFEGMADFITGSKINRCQESQCVFRGDDYHEFIVSWE</sequence>
<dbReference type="SUPFAM" id="SSF111126">
    <property type="entry name" value="Ligand-binding domain in the NO signalling and Golgi transport"/>
    <property type="match status" value="1"/>
</dbReference>
<proteinExistence type="predicted"/>
<dbReference type="Proteomes" id="UP000179099">
    <property type="component" value="Unassembled WGS sequence"/>
</dbReference>
<accession>A0A1G2F620</accession>
<organism evidence="1 2">
    <name type="scientific">Candidatus Portnoybacteria bacterium RBG_19FT_COMBO_36_7</name>
    <dbReference type="NCBI Taxonomy" id="1801992"/>
    <lineage>
        <taxon>Bacteria</taxon>
        <taxon>Candidatus Portnoyibacteriota</taxon>
    </lineage>
</organism>
<dbReference type="InterPro" id="IPR024096">
    <property type="entry name" value="NO_sig/Golgi_transp_ligand-bd"/>
</dbReference>
<dbReference type="AlphaFoldDB" id="A0A1G2F620"/>
<comment type="caution">
    <text evidence="1">The sequence shown here is derived from an EMBL/GenBank/DDBJ whole genome shotgun (WGS) entry which is preliminary data.</text>
</comment>